<dbReference type="EMBL" id="WBMT01000007">
    <property type="protein sequence ID" value="KAB2348597.1"/>
    <property type="molecule type" value="Genomic_DNA"/>
</dbReference>
<sequence length="349" mass="35788">MTLNGKRTAFLSAACVVVIAGAGLATVGLGGGGGTPVAHSGLPPATAEIERTTLTETESVGGTLSYGSTSTASTAGGGTLTWLPSPGSLITRGRTVYRIDNKPVPLLYGKLPIYRTMGTGSEGPDVTQLEGNLSALGYSGFTVDDEFSSATATAVKEWQEDLGLKETGKIAPGSAMVARNSIRVAERKANVGDRAGGPAFTYTGTTRVVTVDLDLKYQRLVKKGARVTIELTENETTKGTVSKIGKVAKEGSGENPATIEITIAVSKQKALGSYDKAPVDVAFTSAEHDDVLVVPVGALVAQPGGGYGVQVVQGSTVRMVKVETQAFAEGRVAITGPGLTEGMKVGIPK</sequence>
<keyword evidence="2" id="KW-0175">Coiled coil</keyword>
<dbReference type="InterPro" id="IPR036365">
    <property type="entry name" value="PGBD-like_sf"/>
</dbReference>
<dbReference type="Gene3D" id="2.40.420.20">
    <property type="match status" value="1"/>
</dbReference>
<proteinExistence type="predicted"/>
<dbReference type="Pfam" id="PF01471">
    <property type="entry name" value="PG_binding_1"/>
    <property type="match status" value="1"/>
</dbReference>
<comment type="caution">
    <text evidence="4">The sequence shown here is derived from an EMBL/GenBank/DDBJ whole genome shotgun (WGS) entry which is preliminary data.</text>
</comment>
<organism evidence="4 5">
    <name type="scientific">Actinomadura rudentiformis</name>
    <dbReference type="NCBI Taxonomy" id="359158"/>
    <lineage>
        <taxon>Bacteria</taxon>
        <taxon>Bacillati</taxon>
        <taxon>Actinomycetota</taxon>
        <taxon>Actinomycetes</taxon>
        <taxon>Streptosporangiales</taxon>
        <taxon>Thermomonosporaceae</taxon>
        <taxon>Actinomadura</taxon>
    </lineage>
</organism>
<evidence type="ECO:0000259" key="3">
    <source>
        <dbReference type="Pfam" id="PF01471"/>
    </source>
</evidence>
<dbReference type="OrthoDB" id="3268648at2"/>
<dbReference type="PANTHER" id="PTHR32347">
    <property type="entry name" value="EFFLUX SYSTEM COMPONENT YKNX-RELATED"/>
    <property type="match status" value="1"/>
</dbReference>
<protein>
    <submittedName>
        <fullName evidence="4">HlyD family efflux transporter periplasmic adaptor subunit</fullName>
    </submittedName>
</protein>
<dbReference type="InterPro" id="IPR036366">
    <property type="entry name" value="PGBDSf"/>
</dbReference>
<dbReference type="SUPFAM" id="SSF47090">
    <property type="entry name" value="PGBD-like"/>
    <property type="match status" value="1"/>
</dbReference>
<gene>
    <name evidence="4" type="ORF">F8566_16015</name>
</gene>
<dbReference type="InterPro" id="IPR002477">
    <property type="entry name" value="Peptidoglycan-bd-like"/>
</dbReference>
<name>A0A6H9YQE2_9ACTN</name>
<feature type="domain" description="Peptidoglycan binding-like" evidence="3">
    <location>
        <begin position="123"/>
        <end position="169"/>
    </location>
</feature>
<evidence type="ECO:0000256" key="1">
    <source>
        <dbReference type="ARBA" id="ARBA00004196"/>
    </source>
</evidence>
<evidence type="ECO:0000313" key="5">
    <source>
        <dbReference type="Proteomes" id="UP000468735"/>
    </source>
</evidence>
<evidence type="ECO:0000256" key="2">
    <source>
        <dbReference type="ARBA" id="ARBA00023054"/>
    </source>
</evidence>
<dbReference type="GO" id="GO:0030313">
    <property type="term" value="C:cell envelope"/>
    <property type="evidence" value="ECO:0007669"/>
    <property type="project" value="UniProtKB-SubCell"/>
</dbReference>
<dbReference type="Gene3D" id="1.10.101.10">
    <property type="entry name" value="PGBD-like superfamily/PGBD"/>
    <property type="match status" value="1"/>
</dbReference>
<evidence type="ECO:0000313" key="4">
    <source>
        <dbReference type="EMBL" id="KAB2348597.1"/>
    </source>
</evidence>
<comment type="subcellular location">
    <subcellularLocation>
        <location evidence="1">Cell envelope</location>
    </subcellularLocation>
</comment>
<dbReference type="AlphaFoldDB" id="A0A6H9YQE2"/>
<dbReference type="InterPro" id="IPR050465">
    <property type="entry name" value="UPF0194_transport"/>
</dbReference>
<dbReference type="Proteomes" id="UP000468735">
    <property type="component" value="Unassembled WGS sequence"/>
</dbReference>
<reference evidence="4 5" key="1">
    <citation type="submission" date="2019-09" db="EMBL/GenBank/DDBJ databases">
        <title>Actinomadura physcomitrii sp. nov., a novel actinomycete isolated from moss [Physcomitrium sphaericum (Ludw) Fuernr].</title>
        <authorList>
            <person name="Zhuang X."/>
            <person name="Liu C."/>
        </authorList>
    </citation>
    <scope>NUCLEOTIDE SEQUENCE [LARGE SCALE GENOMIC DNA]</scope>
    <source>
        <strain evidence="4 5">HMC1</strain>
    </source>
</reference>
<keyword evidence="5" id="KW-1185">Reference proteome</keyword>
<accession>A0A6H9YQE2</accession>